<accession>A0A1I3ZZ32</accession>
<dbReference type="SUPFAM" id="SSF89392">
    <property type="entry name" value="Prokaryotic lipoproteins and lipoprotein localization factors"/>
    <property type="match status" value="1"/>
</dbReference>
<protein>
    <recommendedName>
        <fullName evidence="4">Lipoprotein LprG</fullName>
    </recommendedName>
</protein>
<name>A0A1I3ZZ32_9PSEU</name>
<dbReference type="Gene3D" id="2.50.20.20">
    <property type="match status" value="1"/>
</dbReference>
<feature type="signal peptide" evidence="1">
    <location>
        <begin position="1"/>
        <end position="21"/>
    </location>
</feature>
<evidence type="ECO:0000313" key="2">
    <source>
        <dbReference type="EMBL" id="SFK49190.1"/>
    </source>
</evidence>
<evidence type="ECO:0008006" key="4">
    <source>
        <dbReference type="Google" id="ProtNLM"/>
    </source>
</evidence>
<organism evidence="2 3">
    <name type="scientific">Amycolatopsis sacchari</name>
    <dbReference type="NCBI Taxonomy" id="115433"/>
    <lineage>
        <taxon>Bacteria</taxon>
        <taxon>Bacillati</taxon>
        <taxon>Actinomycetota</taxon>
        <taxon>Actinomycetes</taxon>
        <taxon>Pseudonocardiales</taxon>
        <taxon>Pseudonocardiaceae</taxon>
        <taxon>Amycolatopsis</taxon>
    </lineage>
</organism>
<keyword evidence="1" id="KW-0732">Signal</keyword>
<keyword evidence="3" id="KW-1185">Reference proteome</keyword>
<evidence type="ECO:0000313" key="3">
    <source>
        <dbReference type="Proteomes" id="UP000199025"/>
    </source>
</evidence>
<dbReference type="RefSeq" id="WP_091513788.1">
    <property type="nucleotide sequence ID" value="NZ_FORP01000022.1"/>
</dbReference>
<gene>
    <name evidence="2" type="ORF">SAMN05421835_122108</name>
</gene>
<dbReference type="EMBL" id="FORP01000022">
    <property type="protein sequence ID" value="SFK49190.1"/>
    <property type="molecule type" value="Genomic_DNA"/>
</dbReference>
<dbReference type="Proteomes" id="UP000199025">
    <property type="component" value="Unassembled WGS sequence"/>
</dbReference>
<sequence length="278" mass="29834">MKRPMLAVGALALVLTLAGCGQRPVTGTANGDAAAAGNSPLFSNAQELVRAATSQTEKAKSAKFSMDMDVAGQTMTAEGAGTFDGDNTTMQMSMTVGGMDQELRYVGNTLYIRLPEQLRARVPGGKPWGKVPADSDTAKALGAAQAQQNDPSKTLQQIQEAGTITRSEQTTLDGKPVTHYWIDIDFAKAMDRYRGTQMPLEQLEQIKDKVGKLPAELWLDRDQLPVQVFQDMSPMMVAAGAPASAQTLKMTMKYSDWGTPVDVQAPPADEVGELQLPN</sequence>
<feature type="chain" id="PRO_5038814735" description="Lipoprotein LprG" evidence="1">
    <location>
        <begin position="22"/>
        <end position="278"/>
    </location>
</feature>
<dbReference type="OrthoDB" id="3427828at2"/>
<reference evidence="2 3" key="1">
    <citation type="submission" date="2016-10" db="EMBL/GenBank/DDBJ databases">
        <authorList>
            <person name="de Groot N.N."/>
        </authorList>
    </citation>
    <scope>NUCLEOTIDE SEQUENCE [LARGE SCALE GENOMIC DNA]</scope>
    <source>
        <strain evidence="2 3">DSM 44468</strain>
    </source>
</reference>
<dbReference type="InterPro" id="IPR029046">
    <property type="entry name" value="LolA/LolB/LppX"/>
</dbReference>
<proteinExistence type="predicted"/>
<dbReference type="PROSITE" id="PS51257">
    <property type="entry name" value="PROKAR_LIPOPROTEIN"/>
    <property type="match status" value="1"/>
</dbReference>
<evidence type="ECO:0000256" key="1">
    <source>
        <dbReference type="SAM" id="SignalP"/>
    </source>
</evidence>
<dbReference type="AlphaFoldDB" id="A0A1I3ZZ32"/>
<dbReference type="STRING" id="115433.SAMN05421835_122108"/>